<accession>J1I3M7</accession>
<name>J1I3M7_9BACT</name>
<dbReference type="EMBL" id="JH719942">
    <property type="protein sequence ID" value="EJF53325.1"/>
    <property type="molecule type" value="Genomic_DNA"/>
</dbReference>
<feature type="signal peptide" evidence="1">
    <location>
        <begin position="1"/>
        <end position="22"/>
    </location>
</feature>
<evidence type="ECO:0000313" key="3">
    <source>
        <dbReference type="Proteomes" id="UP000005113"/>
    </source>
</evidence>
<evidence type="ECO:0008006" key="4">
    <source>
        <dbReference type="Google" id="ProtNLM"/>
    </source>
</evidence>
<dbReference type="OrthoDB" id="9807496at2"/>
<proteinExistence type="predicted"/>
<dbReference type="RefSeq" id="WP_002658898.1">
    <property type="nucleotide sequence ID" value="NZ_JH719942.1"/>
</dbReference>
<dbReference type="HOGENOM" id="CLU_284252_0_0_10"/>
<dbReference type="Gene3D" id="2.60.40.4070">
    <property type="match status" value="1"/>
</dbReference>
<sequence>MSRLKNFSTVMLFLFTASSLWAIEDRNFVGGNSNSSNSTNNNSYRAACIEARSERDLDINNVRARLRTGGDLWWDGDRARYIVPNVDPASGQPEVSSLFAGGIWLGAFDDGGNLILAAQTYRQTGNDYWTGPLDVNTGTIEKTDCEKWDRFFEVYGSEIDALRADYFEPDAVTGQPDESIENRPARNILGWPGRGNPYFAEIYGFDLPDQELAPFIEPPGKEDGIYNPYDGDHPVIEVAGCPKDYFNPVYADQMDWWVYNDNGNIHTNTNGQPMFMEVHGLAFGYRTTDAINNMTFYRYKLLNRNNLSLNDTYFSLWSDPDLGCFNDDYIGVDTATGMGYVYNADADDDATCGNDAVGYGATQIPALGVDYFRGPLDSTGAELGLSSFVYYENTNDAIRGNPNSAVQYYRLMDGLWLDGRPISRGGTGDNGPTADKYPYVFYSFPNESGTDVWSMCEEGITGNDYRFLHTSGPFLLAPGAVNELISGVVWVPEIPDYPCPALTELVEADILAQNLFDDCFKITDGPDAPYMDVVELENELILNLSYVPAQNNYELNYSESPAILRNTADTTYTFQGYKVYQVINENISVTELDDPEKARLIRQVDLRDSIGKIVNWNAFSDPDVSAFIPTIMVDGADEGVKHTFNITTDEFAEGTSKLINHKSYYFCVVAYAHNEYQAYDPTLNTGQALPYLQGRRNFRVYTAVPRPNDPEYNGVVLNSAYGDGPEITRVDGKGNGGGLFLDFKDPASAEADVLNNGRIGRVTYAAGQGPVNVKVVDPLRVPAAQFQLYISDQNYTFRYDTAADGSIIVTPQPPTGVTALSDSLFWLLKDANDPSAVWSSYQPLDVNYEQYIPDLGISLLVEDIPAPGTNGVSGFVGSAAVYEDETTSGWFQGVEDGSGINDMLKTGNAQDDQALDPNQDYSGMAGGWHPVRLADCLFRTDEYYFSTSEIVLSSNALSFCQTWRAGNTSQVLSNVRNVNVVLTPEKSQWSRCAVVESASMYHTQSLGLSTPGGYGQLQWKRNEPSRDIDGQVEAGTGMSWFPGFAYDVETGERLNVYFGENSLYDGSFFDANTYPGAATGNDMLFNPTDLQQVTPTNGFPVFGTANTFMSTVNGGQHVIYVTNTAYDECASVVTALTTTLGAIFTPPYISLKDQLVWGTFMYMAPGTSMLNNAGVPELGGHVPPSKVTFKLRVSTPYEIYAATNDNQGYPLYEFDLTGLAPSKEDKATAESALDLIGVVPNPYYAYSEYEQTETQNVVKITNLPASCEVNIYSIEGRLVRHYDVAQDYNAEVRSGIARVGAFGSGDIETQVSTSLDWDLKNQAGVPVGSGVYLIHVVVEGVGEKVVKSFVINRALDAQKL</sequence>
<dbReference type="Proteomes" id="UP000005113">
    <property type="component" value="Unassembled WGS sequence"/>
</dbReference>
<gene>
    <name evidence="2" type="ORF">SapgrDRAFT_1617</name>
</gene>
<organism evidence="2 3">
    <name type="scientific">Saprospira grandis DSM 2844</name>
    <dbReference type="NCBI Taxonomy" id="694433"/>
    <lineage>
        <taxon>Bacteria</taxon>
        <taxon>Pseudomonadati</taxon>
        <taxon>Bacteroidota</taxon>
        <taxon>Saprospiria</taxon>
        <taxon>Saprospirales</taxon>
        <taxon>Saprospiraceae</taxon>
        <taxon>Saprospira</taxon>
    </lineage>
</organism>
<feature type="chain" id="PRO_5003743390" description="T9SS C-terminal target domain-containing protein" evidence="1">
    <location>
        <begin position="23"/>
        <end position="1360"/>
    </location>
</feature>
<keyword evidence="1" id="KW-0732">Signal</keyword>
<evidence type="ECO:0000256" key="1">
    <source>
        <dbReference type="SAM" id="SignalP"/>
    </source>
</evidence>
<evidence type="ECO:0000313" key="2">
    <source>
        <dbReference type="EMBL" id="EJF53325.1"/>
    </source>
</evidence>
<reference evidence="3" key="1">
    <citation type="journal article" date="2012" name="Stand. Genomic Sci.">
        <title>Permanent draft genome sequence of the gliding predator Saprospira grandis strain Sa g1 (= HR1).</title>
        <authorList>
            <person name="Mavromatis K."/>
            <person name="Chertkov O."/>
            <person name="Lapidus A."/>
            <person name="Nolan M."/>
            <person name="Lucas S."/>
            <person name="Tice H."/>
            <person name="Del Rio T.G."/>
            <person name="Cheng J.F."/>
            <person name="Han C."/>
            <person name="Tapia R."/>
            <person name="Bruce D."/>
            <person name="Goodwin L.A."/>
            <person name="Pitluck S."/>
            <person name="Huntemann M."/>
            <person name="Liolios K."/>
            <person name="Pagani I."/>
            <person name="Ivanova N."/>
            <person name="Mikhailova N."/>
            <person name="Pati A."/>
            <person name="Chen A."/>
            <person name="Palaniappan K."/>
            <person name="Land M."/>
            <person name="Brambilla E.M."/>
            <person name="Rohde M."/>
            <person name="Spring S."/>
            <person name="Goker M."/>
            <person name="Detter J.C."/>
            <person name="Bristow J."/>
            <person name="Eisen J.A."/>
            <person name="Markowitz V."/>
            <person name="Hugenholtz P."/>
            <person name="Kyrpides N.C."/>
            <person name="Klenk H.P."/>
            <person name="Woyke T."/>
        </authorList>
    </citation>
    <scope>NUCLEOTIDE SEQUENCE [LARGE SCALE GENOMIC DNA]</scope>
    <source>
        <strain evidence="3">DSM 2844</strain>
    </source>
</reference>
<protein>
    <recommendedName>
        <fullName evidence="4">T9SS C-terminal target domain-containing protein</fullName>
    </recommendedName>
</protein>